<dbReference type="Gramene" id="KMS65476">
    <property type="protein sequence ID" value="KMS65476"/>
    <property type="gene ID" value="BVRB_035610"/>
</dbReference>
<evidence type="ECO:0000313" key="4">
    <source>
        <dbReference type="EMBL" id="KMS65476.1"/>
    </source>
</evidence>
<dbReference type="PANTHER" id="PTHR46115">
    <property type="entry name" value="THIOREDOXIN-LIKE PROTEIN 1"/>
    <property type="match status" value="1"/>
</dbReference>
<keyword evidence="1" id="KW-1015">Disulfide bond</keyword>
<dbReference type="PRINTS" id="PR00421">
    <property type="entry name" value="THIOREDOXIN"/>
</dbReference>
<dbReference type="eggNOG" id="KOG0907">
    <property type="taxonomic scope" value="Eukaryota"/>
</dbReference>
<dbReference type="AlphaFoldDB" id="A0A0J7YPE9"/>
<dbReference type="InterPro" id="IPR036249">
    <property type="entry name" value="Thioredoxin-like_sf"/>
</dbReference>
<evidence type="ECO:0000256" key="1">
    <source>
        <dbReference type="ARBA" id="ARBA00023157"/>
    </source>
</evidence>
<name>A0A0J7YPE9_BETVV</name>
<feature type="domain" description="Thioredoxin" evidence="3">
    <location>
        <begin position="51"/>
        <end position="167"/>
    </location>
</feature>
<dbReference type="PROSITE" id="PS00194">
    <property type="entry name" value="THIOREDOXIN_1"/>
    <property type="match status" value="1"/>
</dbReference>
<organism evidence="4 5">
    <name type="scientific">Beta vulgaris subsp. vulgaris</name>
    <name type="common">Beet</name>
    <dbReference type="NCBI Taxonomy" id="3555"/>
    <lineage>
        <taxon>Eukaryota</taxon>
        <taxon>Viridiplantae</taxon>
        <taxon>Streptophyta</taxon>
        <taxon>Embryophyta</taxon>
        <taxon>Tracheophyta</taxon>
        <taxon>Spermatophyta</taxon>
        <taxon>Magnoliopsida</taxon>
        <taxon>eudicotyledons</taxon>
        <taxon>Gunneridae</taxon>
        <taxon>Pentapetalae</taxon>
        <taxon>Caryophyllales</taxon>
        <taxon>Chenopodiaceae</taxon>
        <taxon>Betoideae</taxon>
        <taxon>Beta</taxon>
    </lineage>
</organism>
<accession>A0A0J7YPE9</accession>
<dbReference type="OrthoDB" id="10263751at2759"/>
<protein>
    <recommendedName>
        <fullName evidence="3">Thioredoxin domain-containing protein</fullName>
    </recommendedName>
</protein>
<reference evidence="4 5" key="1">
    <citation type="journal article" date="2014" name="Nature">
        <title>The genome of the recently domesticated crop plant sugar beet (Beta vulgaris).</title>
        <authorList>
            <person name="Dohm J.C."/>
            <person name="Minoche A.E."/>
            <person name="Holtgrawe D."/>
            <person name="Capella-Gutierrez S."/>
            <person name="Zakrzewski F."/>
            <person name="Tafer H."/>
            <person name="Rupp O."/>
            <person name="Sorensen T.R."/>
            <person name="Stracke R."/>
            <person name="Reinhardt R."/>
            <person name="Goesmann A."/>
            <person name="Kraft T."/>
            <person name="Schulz B."/>
            <person name="Stadler P.F."/>
            <person name="Schmidt T."/>
            <person name="Gabaldon T."/>
            <person name="Lehrach H."/>
            <person name="Weisshaar B."/>
            <person name="Himmelbauer H."/>
        </authorList>
    </citation>
    <scope>NUCLEOTIDE SEQUENCE [LARGE SCALE GENOMIC DNA]</scope>
    <source>
        <tissue evidence="4">Taproot</tissue>
    </source>
</reference>
<feature type="non-terminal residue" evidence="4">
    <location>
        <position position="1"/>
    </location>
</feature>
<evidence type="ECO:0000313" key="5">
    <source>
        <dbReference type="Proteomes" id="UP000035740"/>
    </source>
</evidence>
<dbReference type="CDD" id="cd02947">
    <property type="entry name" value="TRX_family"/>
    <property type="match status" value="1"/>
</dbReference>
<dbReference type="Pfam" id="PF00085">
    <property type="entry name" value="Thioredoxin"/>
    <property type="match status" value="1"/>
</dbReference>
<dbReference type="PROSITE" id="PS51352">
    <property type="entry name" value="THIOREDOXIN_2"/>
    <property type="match status" value="1"/>
</dbReference>
<keyword evidence="5" id="KW-1185">Reference proteome</keyword>
<dbReference type="Proteomes" id="UP000035740">
    <property type="component" value="Unassembled WGS sequence"/>
</dbReference>
<dbReference type="Gene3D" id="3.40.30.10">
    <property type="entry name" value="Glutaredoxin"/>
    <property type="match status" value="1"/>
</dbReference>
<comment type="similarity">
    <text evidence="2">Belongs to the thioredoxin family. Plant F-type subfamily.</text>
</comment>
<proteinExistence type="inferred from homology"/>
<evidence type="ECO:0000256" key="2">
    <source>
        <dbReference type="ARBA" id="ARBA00038337"/>
    </source>
</evidence>
<gene>
    <name evidence="4" type="ORF">BVRB_035610</name>
</gene>
<dbReference type="InterPro" id="IPR013766">
    <property type="entry name" value="Thioredoxin_domain"/>
</dbReference>
<dbReference type="SUPFAM" id="SSF52833">
    <property type="entry name" value="Thioredoxin-like"/>
    <property type="match status" value="1"/>
</dbReference>
<dbReference type="EMBL" id="KQ108032">
    <property type="protein sequence ID" value="KMS65476.1"/>
    <property type="molecule type" value="Genomic_DNA"/>
</dbReference>
<evidence type="ECO:0000259" key="3">
    <source>
        <dbReference type="PROSITE" id="PS51352"/>
    </source>
</evidence>
<sequence length="167" mass="18446">RKLWSGDLTIIAKFPCKSAISEIVVTIQSLRIVMFVAFPKATTMNRIGMLRAWLPRTRALSVVIASDGKALRRLISSAPQDRLLVVDYSASWCGPCRSFAPAYEAMSKKFKEAADFIKVDIDDAQEYVAKASITSVPTFQLIKGSNVVDVIVGADQARLEKAIRTHQ</sequence>
<dbReference type="InterPro" id="IPR017937">
    <property type="entry name" value="Thioredoxin_CS"/>
</dbReference>